<feature type="compositionally biased region" description="Low complexity" evidence="1">
    <location>
        <begin position="27"/>
        <end position="50"/>
    </location>
</feature>
<dbReference type="eggNOG" id="COG0539">
    <property type="taxonomic scope" value="Bacteria"/>
</dbReference>
<dbReference type="AlphaFoldDB" id="A0A096B876"/>
<dbReference type="PATRIC" id="fig|742738.3.peg.1984"/>
<dbReference type="EMBL" id="ADLO01000056">
    <property type="protein sequence ID" value="KGF55618.1"/>
    <property type="molecule type" value="Genomic_DNA"/>
</dbReference>
<dbReference type="Gene3D" id="2.40.50.140">
    <property type="entry name" value="Nucleic acid-binding proteins"/>
    <property type="match status" value="1"/>
</dbReference>
<feature type="compositionally biased region" description="Basic and acidic residues" evidence="1">
    <location>
        <begin position="159"/>
        <end position="169"/>
    </location>
</feature>
<dbReference type="InterPro" id="IPR012340">
    <property type="entry name" value="NA-bd_OB-fold"/>
</dbReference>
<feature type="compositionally biased region" description="Acidic residues" evidence="1">
    <location>
        <begin position="79"/>
        <end position="89"/>
    </location>
</feature>
<feature type="compositionally biased region" description="Low complexity" evidence="1">
    <location>
        <begin position="174"/>
        <end position="184"/>
    </location>
</feature>
<accession>A0A096B876</accession>
<comment type="caution">
    <text evidence="3">The sequence shown here is derived from an EMBL/GenBank/DDBJ whole genome shotgun (WGS) entry which is preliminary data.</text>
</comment>
<dbReference type="GO" id="GO:0003676">
    <property type="term" value="F:nucleic acid binding"/>
    <property type="evidence" value="ECO:0007669"/>
    <property type="project" value="InterPro"/>
</dbReference>
<gene>
    <name evidence="3" type="ORF">HMPREF9460_01931</name>
</gene>
<sequence length="531" mass="57610">MATKKKVLLEQETPVPENTAPADGTISSAGPPADAAAPPDSDDLSALLASMDQTNDSASTDQPDGDATLEGSDPPLEFMETEASDEAAPEGDGTASGAPSDSDEPAGSAAGEDGDGEEETPSNLSAEGANGIPAETVSETAGEPAPPKPKRAPRRKKAAPVEDPVHGENEDSAEAPAAEEQAVESFASVENTAPPDEGETPISEDTTPQEEAPVDTASALRRTAVTHRSDASILTIRSREEVETQEDREDVIWHEIHNAYRTRRILTGQLGGIEQLDNRKTVAVVDYKGFRIIIPIKEMMINLGRSPSGQEYADLMLRQNKILGNMLGADIDFVVRGIDSKTRSVVASRREAMMRKRQTFYFDLDAEGKYRIYEGRIVQARVIAVAEKVIRVEVFGVETSILARDLAWDWIGDAHERFSVGDEVLVRILNVRRNSLEDLGIRADIKSTSENTDRDNLQKCRIQGKYAGKVTDVHKGVVYVRLANGVNAVAHSCYDYRMPGKKDDVSFAVTHLDVERGIALGIITRIIRQNL</sequence>
<feature type="compositionally biased region" description="Basic residues" evidence="1">
    <location>
        <begin position="148"/>
        <end position="158"/>
    </location>
</feature>
<evidence type="ECO:0000259" key="2">
    <source>
        <dbReference type="PROSITE" id="PS50126"/>
    </source>
</evidence>
<dbReference type="HOGENOM" id="CLU_042508_0_0_9"/>
<evidence type="ECO:0000313" key="3">
    <source>
        <dbReference type="EMBL" id="KGF55618.1"/>
    </source>
</evidence>
<protein>
    <recommendedName>
        <fullName evidence="2">S1 motif domain-containing protein</fullName>
    </recommendedName>
</protein>
<feature type="domain" description="S1 motif" evidence="2">
    <location>
        <begin position="375"/>
        <end position="442"/>
    </location>
</feature>
<feature type="compositionally biased region" description="Polar residues" evidence="1">
    <location>
        <begin position="51"/>
        <end position="62"/>
    </location>
</feature>
<organism evidence="3 4">
    <name type="scientific">Flavonifractor plautii 1_3_50AFAA</name>
    <dbReference type="NCBI Taxonomy" id="742738"/>
    <lineage>
        <taxon>Bacteria</taxon>
        <taxon>Bacillati</taxon>
        <taxon>Bacillota</taxon>
        <taxon>Clostridia</taxon>
        <taxon>Eubacteriales</taxon>
        <taxon>Oscillospiraceae</taxon>
        <taxon>Flavonifractor</taxon>
    </lineage>
</organism>
<proteinExistence type="predicted"/>
<feature type="region of interest" description="Disordered" evidence="1">
    <location>
        <begin position="1"/>
        <end position="229"/>
    </location>
</feature>
<dbReference type="PROSITE" id="PS50126">
    <property type="entry name" value="S1"/>
    <property type="match status" value="1"/>
</dbReference>
<evidence type="ECO:0000313" key="4">
    <source>
        <dbReference type="Proteomes" id="UP000029585"/>
    </source>
</evidence>
<dbReference type="SUPFAM" id="SSF50249">
    <property type="entry name" value="Nucleic acid-binding proteins"/>
    <property type="match status" value="1"/>
</dbReference>
<dbReference type="Pfam" id="PF00575">
    <property type="entry name" value="S1"/>
    <property type="match status" value="1"/>
</dbReference>
<name>A0A096B876_FLAPL</name>
<evidence type="ECO:0000256" key="1">
    <source>
        <dbReference type="SAM" id="MobiDB-lite"/>
    </source>
</evidence>
<dbReference type="Proteomes" id="UP000029585">
    <property type="component" value="Unassembled WGS sequence"/>
</dbReference>
<keyword evidence="4" id="KW-1185">Reference proteome</keyword>
<reference evidence="3 4" key="1">
    <citation type="submission" date="2011-08" db="EMBL/GenBank/DDBJ databases">
        <title>The Genome Sequence of Clostridium orbiscindens 1_3_50AFAA.</title>
        <authorList>
            <consortium name="The Broad Institute Genome Sequencing Platform"/>
            <person name="Earl A."/>
            <person name="Ward D."/>
            <person name="Feldgarden M."/>
            <person name="Gevers D."/>
            <person name="Daigneault M."/>
            <person name="Strauss J."/>
            <person name="Allen-Vercoe E."/>
            <person name="Young S.K."/>
            <person name="Zeng Q."/>
            <person name="Gargeya S."/>
            <person name="Fitzgerald M."/>
            <person name="Haas B."/>
            <person name="Abouelleil A."/>
            <person name="Alvarado L."/>
            <person name="Arachchi H.M."/>
            <person name="Berlin A."/>
            <person name="Brown A."/>
            <person name="Chapman S.B."/>
            <person name="Chen Z."/>
            <person name="Dunbar C."/>
            <person name="Freedman E."/>
            <person name="Gearin G."/>
            <person name="Gellesch M."/>
            <person name="Goldberg J."/>
            <person name="Griggs A."/>
            <person name="Gujja S."/>
            <person name="Heiman D."/>
            <person name="Howarth C."/>
            <person name="Larson L."/>
            <person name="Lui A."/>
            <person name="MacDonald P.J.P."/>
            <person name="Montmayeur A."/>
            <person name="Murphy C."/>
            <person name="Neiman D."/>
            <person name="Pearson M."/>
            <person name="Priest M."/>
            <person name="Roberts A."/>
            <person name="Saif S."/>
            <person name="Shea T."/>
            <person name="Shenoy N."/>
            <person name="Sisk P."/>
            <person name="Stolte C."/>
            <person name="Sykes S."/>
            <person name="Wortman J."/>
            <person name="Nusbaum C."/>
            <person name="Birren B."/>
        </authorList>
    </citation>
    <scope>NUCLEOTIDE SEQUENCE [LARGE SCALE GENOMIC DNA]</scope>
    <source>
        <strain evidence="3 4">1_3_50AFAA</strain>
    </source>
</reference>
<dbReference type="SMART" id="SM00316">
    <property type="entry name" value="S1"/>
    <property type="match status" value="2"/>
</dbReference>
<dbReference type="RefSeq" id="WP_044941038.1">
    <property type="nucleotide sequence ID" value="NZ_KN174163.1"/>
</dbReference>
<dbReference type="InterPro" id="IPR003029">
    <property type="entry name" value="S1_domain"/>
</dbReference>